<dbReference type="GO" id="GO:0016746">
    <property type="term" value="F:acyltransferase activity"/>
    <property type="evidence" value="ECO:0007669"/>
    <property type="project" value="UniProtKB-KW"/>
</dbReference>
<feature type="transmembrane region" description="Helical" evidence="10">
    <location>
        <begin position="35"/>
        <end position="56"/>
    </location>
</feature>
<keyword evidence="3 9" id="KW-1003">Cell membrane</keyword>
<evidence type="ECO:0000256" key="1">
    <source>
        <dbReference type="ARBA" id="ARBA00004651"/>
    </source>
</evidence>
<feature type="transmembrane region" description="Helical" evidence="10">
    <location>
        <begin position="423"/>
        <end position="447"/>
    </location>
</feature>
<feature type="transmembrane region" description="Helical" evidence="10">
    <location>
        <begin position="319"/>
        <end position="336"/>
    </location>
</feature>
<organism evidence="11 12">
    <name type="scientific">Candidatus Scatomorpha intestinigallinarum</name>
    <dbReference type="NCBI Taxonomy" id="2840923"/>
    <lineage>
        <taxon>Bacteria</taxon>
        <taxon>Bacillati</taxon>
        <taxon>Bacillota</taxon>
        <taxon>Clostridia</taxon>
        <taxon>Eubacteriales</taxon>
        <taxon>Candidatus Scatomorpha</taxon>
    </lineage>
</organism>
<dbReference type="PANTHER" id="PTHR13285">
    <property type="entry name" value="ACYLTRANSFERASE"/>
    <property type="match status" value="1"/>
</dbReference>
<evidence type="ECO:0000256" key="4">
    <source>
        <dbReference type="ARBA" id="ARBA00022679"/>
    </source>
</evidence>
<evidence type="ECO:0000313" key="12">
    <source>
        <dbReference type="Proteomes" id="UP000824238"/>
    </source>
</evidence>
<dbReference type="InterPro" id="IPR051085">
    <property type="entry name" value="MB_O-acyltransferase"/>
</dbReference>
<dbReference type="Proteomes" id="UP000824238">
    <property type="component" value="Unassembled WGS sequence"/>
</dbReference>
<reference evidence="11" key="2">
    <citation type="journal article" date="2021" name="PeerJ">
        <title>Extensive microbial diversity within the chicken gut microbiome revealed by metagenomics and culture.</title>
        <authorList>
            <person name="Gilroy R."/>
            <person name="Ravi A."/>
            <person name="Getino M."/>
            <person name="Pursley I."/>
            <person name="Horton D.L."/>
            <person name="Alikhan N.F."/>
            <person name="Baker D."/>
            <person name="Gharbi K."/>
            <person name="Hall N."/>
            <person name="Watson M."/>
            <person name="Adriaenssens E.M."/>
            <person name="Foster-Nyarko E."/>
            <person name="Jarju S."/>
            <person name="Secka A."/>
            <person name="Antonio M."/>
            <person name="Oren A."/>
            <person name="Chaudhuri R.R."/>
            <person name="La Ragione R."/>
            <person name="Hildebrand F."/>
            <person name="Pallen M.J."/>
        </authorList>
    </citation>
    <scope>NUCLEOTIDE SEQUENCE</scope>
    <source>
        <strain evidence="11">ChiGjej3B3-7149</strain>
    </source>
</reference>
<comment type="caution">
    <text evidence="11">The sequence shown here is derived from an EMBL/GenBank/DDBJ whole genome shotgun (WGS) entry which is preliminary data.</text>
</comment>
<keyword evidence="6 10" id="KW-1133">Transmembrane helix</keyword>
<dbReference type="Pfam" id="PF03062">
    <property type="entry name" value="MBOAT"/>
    <property type="match status" value="1"/>
</dbReference>
<name>A0A9D1DME3_9FIRM</name>
<dbReference type="InterPro" id="IPR024194">
    <property type="entry name" value="Ac/AlaTfrase_AlgI/DltB"/>
</dbReference>
<keyword evidence="4 9" id="KW-0808">Transferase</keyword>
<feature type="transmembrane region" description="Helical" evidence="10">
    <location>
        <begin position="109"/>
        <end position="127"/>
    </location>
</feature>
<feature type="transmembrane region" description="Helical" evidence="10">
    <location>
        <begin position="348"/>
        <end position="366"/>
    </location>
</feature>
<keyword evidence="5 10" id="KW-0812">Transmembrane</keyword>
<evidence type="ECO:0000313" key="11">
    <source>
        <dbReference type="EMBL" id="HIR55511.1"/>
    </source>
</evidence>
<dbReference type="PANTHER" id="PTHR13285:SF23">
    <property type="entry name" value="TEICHOIC ACID D-ALANYLTRANSFERASE"/>
    <property type="match status" value="1"/>
</dbReference>
<evidence type="ECO:0000256" key="6">
    <source>
        <dbReference type="ARBA" id="ARBA00022989"/>
    </source>
</evidence>
<evidence type="ECO:0000256" key="5">
    <source>
        <dbReference type="ARBA" id="ARBA00022692"/>
    </source>
</evidence>
<proteinExistence type="inferred from homology"/>
<dbReference type="InterPro" id="IPR028362">
    <property type="entry name" value="AlgI"/>
</dbReference>
<dbReference type="PIRSF" id="PIRSF500217">
    <property type="entry name" value="AlgI"/>
    <property type="match status" value="1"/>
</dbReference>
<evidence type="ECO:0000256" key="9">
    <source>
        <dbReference type="PIRNR" id="PIRNR016636"/>
    </source>
</evidence>
<feature type="transmembrane region" description="Helical" evidence="10">
    <location>
        <begin position="389"/>
        <end position="411"/>
    </location>
</feature>
<feature type="transmembrane region" description="Helical" evidence="10">
    <location>
        <begin position="139"/>
        <end position="159"/>
    </location>
</feature>
<protein>
    <submittedName>
        <fullName evidence="11">MBOAT family protein</fullName>
    </submittedName>
</protein>
<evidence type="ECO:0000256" key="3">
    <source>
        <dbReference type="ARBA" id="ARBA00022475"/>
    </source>
</evidence>
<gene>
    <name evidence="11" type="ORF">IAD36_07970</name>
</gene>
<dbReference type="AlphaFoldDB" id="A0A9D1DME3"/>
<feature type="transmembrane region" description="Helical" evidence="10">
    <location>
        <begin position="6"/>
        <end position="23"/>
    </location>
</feature>
<dbReference type="GO" id="GO:0005886">
    <property type="term" value="C:plasma membrane"/>
    <property type="evidence" value="ECO:0007669"/>
    <property type="project" value="UniProtKB-SubCell"/>
</dbReference>
<evidence type="ECO:0000256" key="7">
    <source>
        <dbReference type="ARBA" id="ARBA00023136"/>
    </source>
</evidence>
<comment type="similarity">
    <text evidence="2 9">Belongs to the membrane-bound acyltransferase family.</text>
</comment>
<dbReference type="PIRSF" id="PIRSF016636">
    <property type="entry name" value="AlgI_DltB"/>
    <property type="match status" value="1"/>
</dbReference>
<feature type="transmembrane region" description="Helical" evidence="10">
    <location>
        <begin position="76"/>
        <end position="97"/>
    </location>
</feature>
<dbReference type="GO" id="GO:0042121">
    <property type="term" value="P:alginic acid biosynthetic process"/>
    <property type="evidence" value="ECO:0007669"/>
    <property type="project" value="InterPro"/>
</dbReference>
<evidence type="ECO:0000256" key="8">
    <source>
        <dbReference type="ARBA" id="ARBA00023315"/>
    </source>
</evidence>
<comment type="subcellular location">
    <subcellularLocation>
        <location evidence="1">Cell membrane</location>
        <topology evidence="1">Multi-pass membrane protein</topology>
    </subcellularLocation>
</comment>
<keyword evidence="7 9" id="KW-0472">Membrane</keyword>
<accession>A0A9D1DME3</accession>
<sequence>MVFSSVSFVFFFLTAVIALYFILPGRFRGGRNFVLLAFSLFFYACAGLRALPLLLFSVLLDWGSALLLPRCRRPKALLAAAVALHLGLLFWFKYAGFAAEIFGLPLPEITLPIGISFFTFQGLSYVIDVYRGDTPPNRSIAQVALYISFFPQLIAGPIVRYTDVAEDMNARCESLDDAAEGAARFIFGLGKKCVLSNALAELADSAFACPEGELSTALAWLGIIAYALHIYYDFSGYSDMAIGLGKLFGFRLPENFNYPYISASVTEFWRRWHMTLSGWFRDYLYIPLGGSRRSTARNILNLLIVWACTGLWHGADWNFLIWGLWYALFLICERYVWHGAFERLPKAVRHVLTMFVVLMGWVWFRAAGPGEALGYFGALFSGPLWSDEAGYWLAELWPELLLGCVLAAPVYPALKKRLGLWRCALALVVFGLAVSSLLASGFNPFIYFRF</sequence>
<evidence type="ECO:0000256" key="2">
    <source>
        <dbReference type="ARBA" id="ARBA00010323"/>
    </source>
</evidence>
<feature type="transmembrane region" description="Helical" evidence="10">
    <location>
        <begin position="295"/>
        <end position="313"/>
    </location>
</feature>
<evidence type="ECO:0000256" key="10">
    <source>
        <dbReference type="SAM" id="Phobius"/>
    </source>
</evidence>
<dbReference type="InterPro" id="IPR004299">
    <property type="entry name" value="MBOAT_fam"/>
</dbReference>
<keyword evidence="8 9" id="KW-0012">Acyltransferase</keyword>
<reference evidence="11" key="1">
    <citation type="submission" date="2020-10" db="EMBL/GenBank/DDBJ databases">
        <authorList>
            <person name="Gilroy R."/>
        </authorList>
    </citation>
    <scope>NUCLEOTIDE SEQUENCE</scope>
    <source>
        <strain evidence="11">ChiGjej3B3-7149</strain>
    </source>
</reference>
<dbReference type="EMBL" id="DVHH01000191">
    <property type="protein sequence ID" value="HIR55511.1"/>
    <property type="molecule type" value="Genomic_DNA"/>
</dbReference>